<keyword evidence="4" id="KW-0479">Metal-binding</keyword>
<organism evidence="10 11">
    <name type="scientific">Loktanella salsilacus</name>
    <dbReference type="NCBI Taxonomy" id="195913"/>
    <lineage>
        <taxon>Bacteria</taxon>
        <taxon>Pseudomonadati</taxon>
        <taxon>Pseudomonadota</taxon>
        <taxon>Alphaproteobacteria</taxon>
        <taxon>Rhodobacterales</taxon>
        <taxon>Roseobacteraceae</taxon>
        <taxon>Loktanella</taxon>
    </lineage>
</organism>
<name>A0A1I4F1E5_9RHOB</name>
<evidence type="ECO:0000256" key="7">
    <source>
        <dbReference type="ARBA" id="ARBA00023004"/>
    </source>
</evidence>
<comment type="cofactor">
    <cofactor evidence="1">
        <name>FAD</name>
        <dbReference type="ChEBI" id="CHEBI:57692"/>
    </cofactor>
</comment>
<sequence length="169" mass="18344">MTSKPDADVVEFVIKSYPDHDGVTEQIPHMAPGDKILAEDPAGAITDHGTGVFLAAGAGITPFIAILDKHAREGVTGDRLIFANKTDHDIILRDKWDTMDGVTPTYVISGQADTDYIYGKIDKAMLQDLLNDLNQTFYICGPGGFVDAMRDALTDLSVSKSQMVIENGW</sequence>
<dbReference type="PANTHER" id="PTHR47354:SF6">
    <property type="entry name" value="NADH OXIDOREDUCTASE HCR"/>
    <property type="match status" value="1"/>
</dbReference>
<dbReference type="STRING" id="195913.SAMN04488004_1082"/>
<dbReference type="Proteomes" id="UP000199550">
    <property type="component" value="Unassembled WGS sequence"/>
</dbReference>
<evidence type="ECO:0000256" key="2">
    <source>
        <dbReference type="ARBA" id="ARBA00022630"/>
    </source>
</evidence>
<evidence type="ECO:0000256" key="8">
    <source>
        <dbReference type="ARBA" id="ARBA00023014"/>
    </source>
</evidence>
<dbReference type="Gene3D" id="3.40.50.80">
    <property type="entry name" value="Nucleotide-binding domain of ferredoxin-NADP reductase (FNR) module"/>
    <property type="match status" value="1"/>
</dbReference>
<proteinExistence type="predicted"/>
<accession>A0A1I4F1E5</accession>
<evidence type="ECO:0000256" key="3">
    <source>
        <dbReference type="ARBA" id="ARBA00022714"/>
    </source>
</evidence>
<dbReference type="InterPro" id="IPR001433">
    <property type="entry name" value="OxRdtase_FAD/NAD-bd"/>
</dbReference>
<keyword evidence="7" id="KW-0408">Iron</keyword>
<gene>
    <name evidence="10" type="ORF">SAMN04488004_1082</name>
</gene>
<feature type="domain" description="Oxidoreductase FAD/NAD(P)-binding" evidence="9">
    <location>
        <begin position="53"/>
        <end position="150"/>
    </location>
</feature>
<evidence type="ECO:0000313" key="11">
    <source>
        <dbReference type="Proteomes" id="UP000199550"/>
    </source>
</evidence>
<dbReference type="EMBL" id="FOTF01000008">
    <property type="protein sequence ID" value="SFL11130.1"/>
    <property type="molecule type" value="Genomic_DNA"/>
</dbReference>
<evidence type="ECO:0000313" key="10">
    <source>
        <dbReference type="EMBL" id="SFL11130.1"/>
    </source>
</evidence>
<dbReference type="GO" id="GO:0051537">
    <property type="term" value="F:2 iron, 2 sulfur cluster binding"/>
    <property type="evidence" value="ECO:0007669"/>
    <property type="project" value="UniProtKB-KW"/>
</dbReference>
<evidence type="ECO:0000256" key="1">
    <source>
        <dbReference type="ARBA" id="ARBA00001974"/>
    </source>
</evidence>
<dbReference type="OrthoDB" id="9792185at2"/>
<keyword evidence="5" id="KW-0274">FAD</keyword>
<keyword evidence="3" id="KW-0001">2Fe-2S</keyword>
<dbReference type="InterPro" id="IPR039261">
    <property type="entry name" value="FNR_nucleotide-bd"/>
</dbReference>
<evidence type="ECO:0000256" key="6">
    <source>
        <dbReference type="ARBA" id="ARBA00023002"/>
    </source>
</evidence>
<evidence type="ECO:0000256" key="4">
    <source>
        <dbReference type="ARBA" id="ARBA00022723"/>
    </source>
</evidence>
<dbReference type="Pfam" id="PF00175">
    <property type="entry name" value="NAD_binding_1"/>
    <property type="match status" value="1"/>
</dbReference>
<protein>
    <recommendedName>
        <fullName evidence="9">Oxidoreductase FAD/NAD(P)-binding domain-containing protein</fullName>
    </recommendedName>
</protein>
<dbReference type="SUPFAM" id="SSF52343">
    <property type="entry name" value="Ferredoxin reductase-like, C-terminal NADP-linked domain"/>
    <property type="match status" value="1"/>
</dbReference>
<dbReference type="PANTHER" id="PTHR47354">
    <property type="entry name" value="NADH OXIDOREDUCTASE HCR"/>
    <property type="match status" value="1"/>
</dbReference>
<dbReference type="GO" id="GO:0016491">
    <property type="term" value="F:oxidoreductase activity"/>
    <property type="evidence" value="ECO:0007669"/>
    <property type="project" value="UniProtKB-KW"/>
</dbReference>
<evidence type="ECO:0000259" key="9">
    <source>
        <dbReference type="Pfam" id="PF00175"/>
    </source>
</evidence>
<reference evidence="10 11" key="1">
    <citation type="submission" date="2016-10" db="EMBL/GenBank/DDBJ databases">
        <authorList>
            <person name="de Groot N.N."/>
        </authorList>
    </citation>
    <scope>NUCLEOTIDE SEQUENCE [LARGE SCALE GENOMIC DNA]</scope>
    <source>
        <strain evidence="10 11">DSM 16199</strain>
    </source>
</reference>
<dbReference type="RefSeq" id="WP_090188339.1">
    <property type="nucleotide sequence ID" value="NZ_FOTF01000008.1"/>
</dbReference>
<keyword evidence="2" id="KW-0285">Flavoprotein</keyword>
<dbReference type="GO" id="GO:0046872">
    <property type="term" value="F:metal ion binding"/>
    <property type="evidence" value="ECO:0007669"/>
    <property type="project" value="UniProtKB-KW"/>
</dbReference>
<evidence type="ECO:0000256" key="5">
    <source>
        <dbReference type="ARBA" id="ARBA00022827"/>
    </source>
</evidence>
<dbReference type="AlphaFoldDB" id="A0A1I4F1E5"/>
<keyword evidence="8" id="KW-0411">Iron-sulfur</keyword>
<dbReference type="InterPro" id="IPR050415">
    <property type="entry name" value="MRET"/>
</dbReference>
<keyword evidence="6" id="KW-0560">Oxidoreductase</keyword>
<keyword evidence="11" id="KW-1185">Reference proteome</keyword>